<dbReference type="GO" id="GO:0008270">
    <property type="term" value="F:zinc ion binding"/>
    <property type="evidence" value="ECO:0007669"/>
    <property type="project" value="InterPro"/>
</dbReference>
<dbReference type="PANTHER" id="PTHR11103">
    <property type="entry name" value="SLR1189 PROTEIN"/>
    <property type="match status" value="1"/>
</dbReference>
<dbReference type="InterPro" id="IPR036589">
    <property type="entry name" value="HCY_dom_sf"/>
</dbReference>
<evidence type="ECO:0000256" key="3">
    <source>
        <dbReference type="PIRSR" id="PIRSR037505-2"/>
    </source>
</evidence>
<dbReference type="PIRSF" id="PIRSF037505">
    <property type="entry name" value="Betaine_HMT"/>
    <property type="match status" value="1"/>
</dbReference>
<dbReference type="PANTHER" id="PTHR11103:SF18">
    <property type="entry name" value="SLR1189 PROTEIN"/>
    <property type="match status" value="1"/>
</dbReference>
<dbReference type="InterPro" id="IPR003726">
    <property type="entry name" value="HCY_dom"/>
</dbReference>
<gene>
    <name evidence="6" type="ORF">EDD53_2989</name>
</gene>
<comment type="cofactor">
    <cofactor evidence="3">
        <name>Zn(2+)</name>
        <dbReference type="ChEBI" id="CHEBI:29105"/>
    </cofactor>
    <text evidence="3">Binds 1 zinc ion per subunit.</text>
</comment>
<name>A0A3N4ULQ2_9RHOB</name>
<dbReference type="GO" id="GO:0009086">
    <property type="term" value="P:methionine biosynthetic process"/>
    <property type="evidence" value="ECO:0007669"/>
    <property type="project" value="InterPro"/>
</dbReference>
<keyword evidence="3 4" id="KW-0479">Metal-binding</keyword>
<organism evidence="6 7">
    <name type="scientific">Pacificibacter maritimus</name>
    <dbReference type="NCBI Taxonomy" id="762213"/>
    <lineage>
        <taxon>Bacteria</taxon>
        <taxon>Pseudomonadati</taxon>
        <taxon>Pseudomonadota</taxon>
        <taxon>Alphaproteobacteria</taxon>
        <taxon>Rhodobacterales</taxon>
        <taxon>Roseobacteraceae</taxon>
        <taxon>Pacificibacter</taxon>
    </lineage>
</organism>
<evidence type="ECO:0000259" key="5">
    <source>
        <dbReference type="PROSITE" id="PS50970"/>
    </source>
</evidence>
<evidence type="ECO:0000313" key="7">
    <source>
        <dbReference type="Proteomes" id="UP000269689"/>
    </source>
</evidence>
<dbReference type="EMBL" id="RKQK01000006">
    <property type="protein sequence ID" value="RPE62950.1"/>
    <property type="molecule type" value="Genomic_DNA"/>
</dbReference>
<evidence type="ECO:0000256" key="1">
    <source>
        <dbReference type="ARBA" id="ARBA00022603"/>
    </source>
</evidence>
<comment type="caution">
    <text evidence="6">The sequence shown here is derived from an EMBL/GenBank/DDBJ whole genome shotgun (WGS) entry which is preliminary data.</text>
</comment>
<dbReference type="Gene3D" id="3.20.20.330">
    <property type="entry name" value="Homocysteine-binding-like domain"/>
    <property type="match status" value="1"/>
</dbReference>
<keyword evidence="1 4" id="KW-0489">Methyltransferase</keyword>
<dbReference type="SUPFAM" id="SSF82282">
    <property type="entry name" value="Homocysteine S-methyltransferase"/>
    <property type="match status" value="1"/>
</dbReference>
<feature type="binding site" evidence="3 4">
    <location>
        <position position="207"/>
    </location>
    <ligand>
        <name>Zn(2+)</name>
        <dbReference type="ChEBI" id="CHEBI:29105"/>
    </ligand>
</feature>
<feature type="binding site" evidence="3 4">
    <location>
        <position position="283"/>
    </location>
    <ligand>
        <name>Zn(2+)</name>
        <dbReference type="ChEBI" id="CHEBI:29105"/>
    </ligand>
</feature>
<feature type="domain" description="Hcy-binding" evidence="5">
    <location>
        <begin position="1"/>
        <end position="298"/>
    </location>
</feature>
<accession>A0A3N4ULQ2</accession>
<keyword evidence="7" id="KW-1185">Reference proteome</keyword>
<evidence type="ECO:0000256" key="2">
    <source>
        <dbReference type="ARBA" id="ARBA00022679"/>
    </source>
</evidence>
<dbReference type="InterPro" id="IPR017226">
    <property type="entry name" value="BHMT-like"/>
</dbReference>
<dbReference type="AlphaFoldDB" id="A0A3N4ULQ2"/>
<reference evidence="6 7" key="1">
    <citation type="submission" date="2018-11" db="EMBL/GenBank/DDBJ databases">
        <title>Genomic Encyclopedia of Type Strains, Phase IV (KMG-IV): sequencing the most valuable type-strain genomes for metagenomic binning, comparative biology and taxonomic classification.</title>
        <authorList>
            <person name="Goeker M."/>
        </authorList>
    </citation>
    <scope>NUCLEOTIDE SEQUENCE [LARGE SCALE GENOMIC DNA]</scope>
    <source>
        <strain evidence="6 7">DSM 104731</strain>
    </source>
</reference>
<feature type="binding site" evidence="3 4">
    <location>
        <position position="284"/>
    </location>
    <ligand>
        <name>Zn(2+)</name>
        <dbReference type="ChEBI" id="CHEBI:29105"/>
    </ligand>
</feature>
<evidence type="ECO:0000313" key="6">
    <source>
        <dbReference type="EMBL" id="RPE62950.1"/>
    </source>
</evidence>
<dbReference type="OrthoDB" id="9803687at2"/>
<keyword evidence="2 4" id="KW-0808">Transferase</keyword>
<dbReference type="RefSeq" id="WP_123794294.1">
    <property type="nucleotide sequence ID" value="NZ_RKQK01000006.1"/>
</dbReference>
<dbReference type="GO" id="GO:0032259">
    <property type="term" value="P:methylation"/>
    <property type="evidence" value="ECO:0007669"/>
    <property type="project" value="UniProtKB-KW"/>
</dbReference>
<keyword evidence="3 4" id="KW-0862">Zinc</keyword>
<evidence type="ECO:0000256" key="4">
    <source>
        <dbReference type="PROSITE-ProRule" id="PRU00333"/>
    </source>
</evidence>
<dbReference type="Proteomes" id="UP000269689">
    <property type="component" value="Unassembled WGS sequence"/>
</dbReference>
<dbReference type="GO" id="GO:0008168">
    <property type="term" value="F:methyltransferase activity"/>
    <property type="evidence" value="ECO:0007669"/>
    <property type="project" value="UniProtKB-UniRule"/>
</dbReference>
<dbReference type="PROSITE" id="PS50970">
    <property type="entry name" value="HCY"/>
    <property type="match status" value="1"/>
</dbReference>
<protein>
    <submittedName>
        <fullName evidence="6">Homocysteine S-methyltransferase</fullName>
    </submittedName>
</protein>
<dbReference type="Pfam" id="PF02574">
    <property type="entry name" value="S-methyl_trans"/>
    <property type="match status" value="1"/>
</dbReference>
<proteinExistence type="predicted"/>
<sequence>MSVITLIDGGMSRELQRCGATLAQPEWSALALIHQPEIVRKAHEEFIKAGAEVIIANNYAVVPFHLGEDRFAAQGGALAHLAGQLAREATQINPSVKVAGALPPACGSYVPDQFDADKARAILSVLIENMDANVDLWIAETMSSLEEARVTAQAAKASDKPLWMAFSLRDDLAPEQMPTPQLRSNEAVEDAVKLAIDMGAKAVLFNCSMPEVMKQAIEVAAQVLRDLGREIPIGVYANAFAPVDEPLAANEALNVVRADLDPAGYCIWVDQWIAAGATIVGGCCGIDAPHIAALHAHLKAD</sequence>